<gene>
    <name evidence="1" type="ORF">CY34DRAFT_810542</name>
</gene>
<protein>
    <submittedName>
        <fullName evidence="1">Uncharacterized protein</fullName>
    </submittedName>
</protein>
<reference evidence="1 2" key="1">
    <citation type="submission" date="2014-04" db="EMBL/GenBank/DDBJ databases">
        <authorList>
            <consortium name="DOE Joint Genome Institute"/>
            <person name="Kuo A."/>
            <person name="Ruytinx J."/>
            <person name="Rineau F."/>
            <person name="Colpaert J."/>
            <person name="Kohler A."/>
            <person name="Nagy L.G."/>
            <person name="Floudas D."/>
            <person name="Copeland A."/>
            <person name="Barry K.W."/>
            <person name="Cichocki N."/>
            <person name="Veneault-Fourrey C."/>
            <person name="LaButti K."/>
            <person name="Lindquist E.A."/>
            <person name="Lipzen A."/>
            <person name="Lundell T."/>
            <person name="Morin E."/>
            <person name="Murat C."/>
            <person name="Sun H."/>
            <person name="Tunlid A."/>
            <person name="Henrissat B."/>
            <person name="Grigoriev I.V."/>
            <person name="Hibbett D.S."/>
            <person name="Martin F."/>
            <person name="Nordberg H.P."/>
            <person name="Cantor M.N."/>
            <person name="Hua S.X."/>
        </authorList>
    </citation>
    <scope>NUCLEOTIDE SEQUENCE [LARGE SCALE GENOMIC DNA]</scope>
    <source>
        <strain evidence="1 2">UH-Slu-Lm8-n1</strain>
    </source>
</reference>
<dbReference type="HOGENOM" id="CLU_2814132_0_0_1"/>
<evidence type="ECO:0000313" key="1">
    <source>
        <dbReference type="EMBL" id="KIK37224.1"/>
    </source>
</evidence>
<accession>A0A0D0AGF0</accession>
<sequence length="67" mass="7234">MRDPVAVLPALLICVVAQSFVFSVLAPGDRSFLARSPPMKRCSFPIVLASVRSPAQLIDVAVIKIVR</sequence>
<name>A0A0D0AGF0_9AGAM</name>
<dbReference type="AlphaFoldDB" id="A0A0D0AGF0"/>
<dbReference type="InParanoid" id="A0A0D0AGF0"/>
<proteinExistence type="predicted"/>
<evidence type="ECO:0000313" key="2">
    <source>
        <dbReference type="Proteomes" id="UP000054485"/>
    </source>
</evidence>
<dbReference type="OrthoDB" id="10301251at2759"/>
<keyword evidence="2" id="KW-1185">Reference proteome</keyword>
<organism evidence="1 2">
    <name type="scientific">Suillus luteus UH-Slu-Lm8-n1</name>
    <dbReference type="NCBI Taxonomy" id="930992"/>
    <lineage>
        <taxon>Eukaryota</taxon>
        <taxon>Fungi</taxon>
        <taxon>Dikarya</taxon>
        <taxon>Basidiomycota</taxon>
        <taxon>Agaricomycotina</taxon>
        <taxon>Agaricomycetes</taxon>
        <taxon>Agaricomycetidae</taxon>
        <taxon>Boletales</taxon>
        <taxon>Suillineae</taxon>
        <taxon>Suillaceae</taxon>
        <taxon>Suillus</taxon>
    </lineage>
</organism>
<reference evidence="2" key="2">
    <citation type="submission" date="2015-01" db="EMBL/GenBank/DDBJ databases">
        <title>Evolutionary Origins and Diversification of the Mycorrhizal Mutualists.</title>
        <authorList>
            <consortium name="DOE Joint Genome Institute"/>
            <consortium name="Mycorrhizal Genomics Consortium"/>
            <person name="Kohler A."/>
            <person name="Kuo A."/>
            <person name="Nagy L.G."/>
            <person name="Floudas D."/>
            <person name="Copeland A."/>
            <person name="Barry K.W."/>
            <person name="Cichocki N."/>
            <person name="Veneault-Fourrey C."/>
            <person name="LaButti K."/>
            <person name="Lindquist E.A."/>
            <person name="Lipzen A."/>
            <person name="Lundell T."/>
            <person name="Morin E."/>
            <person name="Murat C."/>
            <person name="Riley R."/>
            <person name="Ohm R."/>
            <person name="Sun H."/>
            <person name="Tunlid A."/>
            <person name="Henrissat B."/>
            <person name="Grigoriev I.V."/>
            <person name="Hibbett D.S."/>
            <person name="Martin F."/>
        </authorList>
    </citation>
    <scope>NUCLEOTIDE SEQUENCE [LARGE SCALE GENOMIC DNA]</scope>
    <source>
        <strain evidence="2">UH-Slu-Lm8-n1</strain>
    </source>
</reference>
<dbReference type="Proteomes" id="UP000054485">
    <property type="component" value="Unassembled WGS sequence"/>
</dbReference>
<dbReference type="EMBL" id="KN835468">
    <property type="protein sequence ID" value="KIK37224.1"/>
    <property type="molecule type" value="Genomic_DNA"/>
</dbReference>